<keyword evidence="2" id="KW-0812">Transmembrane</keyword>
<evidence type="ECO:0000313" key="3">
    <source>
        <dbReference type="EMBL" id="RZS89587.1"/>
    </source>
</evidence>
<keyword evidence="2" id="KW-1133">Transmembrane helix</keyword>
<proteinExistence type="predicted"/>
<keyword evidence="4" id="KW-1185">Reference proteome</keyword>
<dbReference type="OrthoDB" id="3778994at2"/>
<reference evidence="3 4" key="1">
    <citation type="submission" date="2019-02" db="EMBL/GenBank/DDBJ databases">
        <title>Genomic Encyclopedia of Type Strains, Phase IV (KMG-IV): sequencing the most valuable type-strain genomes for metagenomic binning, comparative biology and taxonomic classification.</title>
        <authorList>
            <person name="Goeker M."/>
        </authorList>
    </citation>
    <scope>NUCLEOTIDE SEQUENCE [LARGE SCALE GENOMIC DNA]</scope>
    <source>
        <strain evidence="3 4">DSM 45622</strain>
    </source>
</reference>
<feature type="compositionally biased region" description="Basic residues" evidence="1">
    <location>
        <begin position="187"/>
        <end position="198"/>
    </location>
</feature>
<name>A0A4Q7NRA6_9ACTN</name>
<dbReference type="EMBL" id="SGXD01000002">
    <property type="protein sequence ID" value="RZS89587.1"/>
    <property type="molecule type" value="Genomic_DNA"/>
</dbReference>
<evidence type="ECO:0000313" key="4">
    <source>
        <dbReference type="Proteomes" id="UP000293638"/>
    </source>
</evidence>
<organism evidence="3 4">
    <name type="scientific">Motilibacter rhizosphaerae</name>
    <dbReference type="NCBI Taxonomy" id="598652"/>
    <lineage>
        <taxon>Bacteria</taxon>
        <taxon>Bacillati</taxon>
        <taxon>Actinomycetota</taxon>
        <taxon>Actinomycetes</taxon>
        <taxon>Motilibacterales</taxon>
        <taxon>Motilibacteraceae</taxon>
        <taxon>Motilibacter</taxon>
    </lineage>
</organism>
<gene>
    <name evidence="3" type="ORF">EV189_1354</name>
</gene>
<feature type="compositionally biased region" description="Basic and acidic residues" evidence="1">
    <location>
        <begin position="169"/>
        <end position="184"/>
    </location>
</feature>
<dbReference type="AlphaFoldDB" id="A0A4Q7NRA6"/>
<comment type="caution">
    <text evidence="3">The sequence shown here is derived from an EMBL/GenBank/DDBJ whole genome shotgun (WGS) entry which is preliminary data.</text>
</comment>
<evidence type="ECO:0000256" key="1">
    <source>
        <dbReference type="SAM" id="MobiDB-lite"/>
    </source>
</evidence>
<feature type="region of interest" description="Disordered" evidence="1">
    <location>
        <begin position="159"/>
        <end position="198"/>
    </location>
</feature>
<keyword evidence="2" id="KW-0472">Membrane</keyword>
<protein>
    <submittedName>
        <fullName evidence="3">Uncharacterized protein</fullName>
    </submittedName>
</protein>
<sequence>MRRPDPARPLSGVEHLLAVRGTLTAGEVVTLLVPLARELASLHDEGLALAARATGGLRAGDAALHDGGRPALAPLAPAAPGGQALERADLADLVALGWRALGGPAADVPTALAGVLNAALDAPEEAAPSAAQLARALLDACPARALQLPPGTPLVAAAQESAAPALAAPDRDPDPVRADDRDPVRAAGRRRRPRRGTGVRRAVVAGVAVLALVLLAGAVLHLRPSPARAAAGLPTVSATAATPQPVATAPASTPAPSWSGVVSALDARRAAAFAHGDPAALATVYVPGSPALARDTEMLAAYARAGAVADGLRPRLLAVDGAPGSVDAQVLRVRDVLDGWVLRRGAAQVRRPGRAARTWTLELRRVAGEWRVWDVSAAVSGSSPGSPVRSGG</sequence>
<dbReference type="Proteomes" id="UP000293638">
    <property type="component" value="Unassembled WGS sequence"/>
</dbReference>
<feature type="transmembrane region" description="Helical" evidence="2">
    <location>
        <begin position="199"/>
        <end position="220"/>
    </location>
</feature>
<evidence type="ECO:0000256" key="2">
    <source>
        <dbReference type="SAM" id="Phobius"/>
    </source>
</evidence>
<dbReference type="RefSeq" id="WP_130492178.1">
    <property type="nucleotide sequence ID" value="NZ_SGXD01000002.1"/>
</dbReference>
<accession>A0A4Q7NRA6</accession>